<dbReference type="Gene3D" id="3.40.50.300">
    <property type="entry name" value="P-loop containing nucleotide triphosphate hydrolases"/>
    <property type="match status" value="1"/>
</dbReference>
<evidence type="ECO:0000313" key="3">
    <source>
        <dbReference type="EMBL" id="BCB74492.1"/>
    </source>
</evidence>
<name>A0A6F8XL02_9ACTN</name>
<feature type="domain" description="Bacterial type II secretion system protein E" evidence="2">
    <location>
        <begin position="2"/>
        <end position="121"/>
    </location>
</feature>
<evidence type="ECO:0000259" key="2">
    <source>
        <dbReference type="Pfam" id="PF00437"/>
    </source>
</evidence>
<evidence type="ECO:0000256" key="1">
    <source>
        <dbReference type="ARBA" id="ARBA00006611"/>
    </source>
</evidence>
<reference evidence="3 4" key="2">
    <citation type="submission" date="2020-03" db="EMBL/GenBank/DDBJ databases">
        <authorList>
            <person name="Ichikawa N."/>
            <person name="Kimura A."/>
            <person name="Kitahashi Y."/>
            <person name="Uohara A."/>
        </authorList>
    </citation>
    <scope>NUCLEOTIDE SEQUENCE [LARGE SCALE GENOMIC DNA]</scope>
    <source>
        <strain evidence="3 4">NBRC 107702</strain>
    </source>
</reference>
<gene>
    <name evidence="3" type="ORF">Pflav_009020</name>
</gene>
<dbReference type="EMBL" id="AP022870">
    <property type="protein sequence ID" value="BCB74492.1"/>
    <property type="molecule type" value="Genomic_DNA"/>
</dbReference>
<protein>
    <recommendedName>
        <fullName evidence="2">Bacterial type II secretion system protein E domain-containing protein</fullName>
    </recommendedName>
</protein>
<accession>A0A6F8XL02</accession>
<dbReference type="SUPFAM" id="SSF52540">
    <property type="entry name" value="P-loop containing nucleoside triphosphate hydrolases"/>
    <property type="match status" value="1"/>
</dbReference>
<sequence length="190" mass="20690">MILIEDTSELRFDRADHPDMVAIQTRMANTEGAGEFDMSRALRSSLRMSPDVVIVGEVRGAEVVWMAKAMSIGIDGSMCTVHASDSAQALLRLVAYAMEPPARYDRGAAVALLASAVHFVVHLDFTAEGVRVVSSVREVAGTDGDQIISNEVYRPGPDKRAVPATPLRAETLETLATVGFNPAQFEWDRW</sequence>
<evidence type="ECO:0000313" key="4">
    <source>
        <dbReference type="Proteomes" id="UP000502508"/>
    </source>
</evidence>
<dbReference type="KEGG" id="pfla:Pflav_009020"/>
<dbReference type="InterPro" id="IPR050921">
    <property type="entry name" value="T4SS_GSP_E_ATPase"/>
</dbReference>
<dbReference type="Proteomes" id="UP000502508">
    <property type="component" value="Chromosome"/>
</dbReference>
<dbReference type="PANTHER" id="PTHR30486">
    <property type="entry name" value="TWITCHING MOTILITY PROTEIN PILT"/>
    <property type="match status" value="1"/>
</dbReference>
<dbReference type="AlphaFoldDB" id="A0A6F8XL02"/>
<reference evidence="3 4" key="1">
    <citation type="submission" date="2020-03" db="EMBL/GenBank/DDBJ databases">
        <title>Whole genome shotgun sequence of Phytohabitans flavus NBRC 107702.</title>
        <authorList>
            <person name="Komaki H."/>
            <person name="Tamura T."/>
        </authorList>
    </citation>
    <scope>NUCLEOTIDE SEQUENCE [LARGE SCALE GENOMIC DNA]</scope>
    <source>
        <strain evidence="3 4">NBRC 107702</strain>
    </source>
</reference>
<proteinExistence type="inferred from homology"/>
<dbReference type="InterPro" id="IPR027417">
    <property type="entry name" value="P-loop_NTPase"/>
</dbReference>
<dbReference type="PANTHER" id="PTHR30486:SF6">
    <property type="entry name" value="TYPE IV PILUS RETRACTATION ATPASE PILT"/>
    <property type="match status" value="1"/>
</dbReference>
<dbReference type="GO" id="GO:0016887">
    <property type="term" value="F:ATP hydrolysis activity"/>
    <property type="evidence" value="ECO:0007669"/>
    <property type="project" value="InterPro"/>
</dbReference>
<keyword evidence="4" id="KW-1185">Reference proteome</keyword>
<organism evidence="3 4">
    <name type="scientific">Phytohabitans flavus</name>
    <dbReference type="NCBI Taxonomy" id="1076124"/>
    <lineage>
        <taxon>Bacteria</taxon>
        <taxon>Bacillati</taxon>
        <taxon>Actinomycetota</taxon>
        <taxon>Actinomycetes</taxon>
        <taxon>Micromonosporales</taxon>
        <taxon>Micromonosporaceae</taxon>
    </lineage>
</organism>
<dbReference type="Pfam" id="PF00437">
    <property type="entry name" value="T2SSE"/>
    <property type="match status" value="1"/>
</dbReference>
<dbReference type="InterPro" id="IPR001482">
    <property type="entry name" value="T2SS/T4SS_dom"/>
</dbReference>
<comment type="similarity">
    <text evidence="1">Belongs to the GSP E family.</text>
</comment>